<feature type="region of interest" description="Disordered" evidence="1">
    <location>
        <begin position="1"/>
        <end position="32"/>
    </location>
</feature>
<feature type="region of interest" description="Disordered" evidence="1">
    <location>
        <begin position="392"/>
        <end position="456"/>
    </location>
</feature>
<name>A0A4Z1IUN7_9HELO</name>
<dbReference type="EMBL" id="PQXJ01000105">
    <property type="protein sequence ID" value="TGO63050.1"/>
    <property type="molecule type" value="Genomic_DNA"/>
</dbReference>
<evidence type="ECO:0000313" key="3">
    <source>
        <dbReference type="Proteomes" id="UP000297452"/>
    </source>
</evidence>
<feature type="compositionally biased region" description="Acidic residues" evidence="1">
    <location>
        <begin position="1"/>
        <end position="12"/>
    </location>
</feature>
<reference evidence="2 3" key="1">
    <citation type="submission" date="2017-12" db="EMBL/GenBank/DDBJ databases">
        <title>Comparative genomics of Botrytis spp.</title>
        <authorList>
            <person name="Valero-Jimenez C.A."/>
            <person name="Tapia P."/>
            <person name="Veloso J."/>
            <person name="Silva-Moreno E."/>
            <person name="Staats M."/>
            <person name="Valdes J.H."/>
            <person name="Van Kan J.A.L."/>
        </authorList>
    </citation>
    <scope>NUCLEOTIDE SEQUENCE [LARGE SCALE GENOMIC DNA]</scope>
    <source>
        <strain evidence="2 3">MUCL2120</strain>
    </source>
</reference>
<protein>
    <submittedName>
        <fullName evidence="2">Uncharacterized protein</fullName>
    </submittedName>
</protein>
<feature type="compositionally biased region" description="Polar residues" evidence="1">
    <location>
        <begin position="426"/>
        <end position="443"/>
    </location>
</feature>
<gene>
    <name evidence="2" type="ORF">BOTNAR_0105g00100</name>
</gene>
<organism evidence="2 3">
    <name type="scientific">Botryotinia narcissicola</name>
    <dbReference type="NCBI Taxonomy" id="278944"/>
    <lineage>
        <taxon>Eukaryota</taxon>
        <taxon>Fungi</taxon>
        <taxon>Dikarya</taxon>
        <taxon>Ascomycota</taxon>
        <taxon>Pezizomycotina</taxon>
        <taxon>Leotiomycetes</taxon>
        <taxon>Helotiales</taxon>
        <taxon>Sclerotiniaceae</taxon>
        <taxon>Botryotinia</taxon>
    </lineage>
</organism>
<accession>A0A4Z1IUN7</accession>
<comment type="caution">
    <text evidence="2">The sequence shown here is derived from an EMBL/GenBank/DDBJ whole genome shotgun (WGS) entry which is preliminary data.</text>
</comment>
<dbReference type="OrthoDB" id="27483at2759"/>
<proteinExistence type="predicted"/>
<evidence type="ECO:0000313" key="2">
    <source>
        <dbReference type="EMBL" id="TGO63050.1"/>
    </source>
</evidence>
<dbReference type="AlphaFoldDB" id="A0A4Z1IUN7"/>
<evidence type="ECO:0000256" key="1">
    <source>
        <dbReference type="SAM" id="MobiDB-lite"/>
    </source>
</evidence>
<sequence length="456" mass="50093">MPGDPEIWEVSDDSSASVTDTENDSLPTVDRPRGNLSAALVKTQPGVVVLDDDRVGEYQEDAFLKLKTNLREHFDYSSLGTSFFHQGILPRAPNPGVSIHGYGTIGFPLTEHDFEKIMAASGLESGEFFENTPTPSHVYTIPGNKISTRNPAWTSAIQSIVEKVKIELGLENKSAHAELFLLERALPTCFSGPEYQPLLAKLREEKGPLWIMARAESYIPTNPTLDNRCKAIENLSRYQVETDWSSNQYELALSACAPPLSVSDVAQLIQVASVFSEKQIIEILEIVNVRAWPDDIPSAEDEAGYHAKYRLDRSPHGLVVEKTGDVFSHKFRICSLAAKESMLRIEMLGGDVIEILSEEHFETLLPGIANASDGNIQQVKNDIATIISKHRATSELQKSSSSETLTSASGNRIGGAGMGEKRGFSSDVSATSGSFLSDETQAKQLPAWNQWREPTK</sequence>
<dbReference type="Proteomes" id="UP000297452">
    <property type="component" value="Unassembled WGS sequence"/>
</dbReference>
<keyword evidence="3" id="KW-1185">Reference proteome</keyword>
<feature type="compositionally biased region" description="Low complexity" evidence="1">
    <location>
        <begin position="394"/>
        <end position="409"/>
    </location>
</feature>